<dbReference type="InterPro" id="IPR027417">
    <property type="entry name" value="P-loop_NTPase"/>
</dbReference>
<dbReference type="GO" id="GO:0005524">
    <property type="term" value="F:ATP binding"/>
    <property type="evidence" value="ECO:0007669"/>
    <property type="project" value="UniProtKB-KW"/>
</dbReference>
<dbReference type="Gene3D" id="1.10.8.60">
    <property type="match status" value="1"/>
</dbReference>
<dbReference type="InterPro" id="IPR058031">
    <property type="entry name" value="AAA_lid_NorR"/>
</dbReference>
<dbReference type="GO" id="GO:0043565">
    <property type="term" value="F:sequence-specific DNA binding"/>
    <property type="evidence" value="ECO:0007669"/>
    <property type="project" value="InterPro"/>
</dbReference>
<keyword evidence="2" id="KW-0067">ATP-binding</keyword>
<keyword evidence="3" id="KW-0805">Transcription regulation</keyword>
<evidence type="ECO:0000256" key="1">
    <source>
        <dbReference type="ARBA" id="ARBA00022741"/>
    </source>
</evidence>
<dbReference type="PANTHER" id="PTHR32071:SF120">
    <property type="entry name" value="TRANSCRIPTIONAL REGULATOR-RELATED"/>
    <property type="match status" value="1"/>
</dbReference>
<dbReference type="FunFam" id="3.40.50.300:FF:000006">
    <property type="entry name" value="DNA-binding transcriptional regulator NtrC"/>
    <property type="match status" value="1"/>
</dbReference>
<protein>
    <submittedName>
        <fullName evidence="6">DNA-binding transcriptional response regulator, NtrC family, contains REC, AAA-type ATPase, and a Fis-type DNA-binding domains</fullName>
    </submittedName>
</protein>
<dbReference type="EMBL" id="FOQU01000004">
    <property type="protein sequence ID" value="SFI81564.1"/>
    <property type="molecule type" value="Genomic_DNA"/>
</dbReference>
<evidence type="ECO:0000313" key="7">
    <source>
        <dbReference type="Proteomes" id="UP000199548"/>
    </source>
</evidence>
<dbReference type="InterPro" id="IPR002197">
    <property type="entry name" value="HTH_Fis"/>
</dbReference>
<dbReference type="SMART" id="SM00382">
    <property type="entry name" value="AAA"/>
    <property type="match status" value="1"/>
</dbReference>
<dbReference type="Gene3D" id="1.10.10.60">
    <property type="entry name" value="Homeodomain-like"/>
    <property type="match status" value="1"/>
</dbReference>
<gene>
    <name evidence="6" type="ORF">SAMN05192543_104316</name>
</gene>
<feature type="domain" description="Sigma-54 factor interaction" evidence="5">
    <location>
        <begin position="154"/>
        <end position="383"/>
    </location>
</feature>
<evidence type="ECO:0000256" key="3">
    <source>
        <dbReference type="ARBA" id="ARBA00023015"/>
    </source>
</evidence>
<dbReference type="PROSITE" id="PS00688">
    <property type="entry name" value="SIGMA54_INTERACT_3"/>
    <property type="match status" value="1"/>
</dbReference>
<dbReference type="CDD" id="cd00009">
    <property type="entry name" value="AAA"/>
    <property type="match status" value="1"/>
</dbReference>
<keyword evidence="7" id="KW-1185">Reference proteome</keyword>
<dbReference type="Pfam" id="PF20161">
    <property type="entry name" value="VpsR"/>
    <property type="match status" value="1"/>
</dbReference>
<dbReference type="GO" id="GO:0006355">
    <property type="term" value="P:regulation of DNA-templated transcription"/>
    <property type="evidence" value="ECO:0007669"/>
    <property type="project" value="InterPro"/>
</dbReference>
<dbReference type="STRING" id="420953.SAMN05192543_104316"/>
<reference evidence="6 7" key="1">
    <citation type="submission" date="2016-10" db="EMBL/GenBank/DDBJ databases">
        <authorList>
            <person name="de Groot N.N."/>
        </authorList>
    </citation>
    <scope>NUCLEOTIDE SEQUENCE [LARGE SCALE GENOMIC DNA]</scope>
    <source>
        <strain evidence="6 7">LMG 23650</strain>
    </source>
</reference>
<dbReference type="SUPFAM" id="SSF46689">
    <property type="entry name" value="Homeodomain-like"/>
    <property type="match status" value="1"/>
</dbReference>
<dbReference type="Pfam" id="PF02954">
    <property type="entry name" value="HTH_8"/>
    <property type="match status" value="1"/>
</dbReference>
<dbReference type="Pfam" id="PF00158">
    <property type="entry name" value="Sigma54_activat"/>
    <property type="match status" value="1"/>
</dbReference>
<keyword evidence="4" id="KW-0804">Transcription</keyword>
<dbReference type="OrthoDB" id="9761705at2"/>
<name>A0A1I3L9X5_9BURK</name>
<evidence type="ECO:0000256" key="2">
    <source>
        <dbReference type="ARBA" id="ARBA00022840"/>
    </source>
</evidence>
<keyword evidence="1" id="KW-0547">Nucleotide-binding</keyword>
<dbReference type="AlphaFoldDB" id="A0A1I3L9X5"/>
<dbReference type="SUPFAM" id="SSF52540">
    <property type="entry name" value="P-loop containing nucleoside triphosphate hydrolases"/>
    <property type="match status" value="1"/>
</dbReference>
<dbReference type="InterPro" id="IPR025944">
    <property type="entry name" value="Sigma_54_int_dom_CS"/>
</dbReference>
<dbReference type="InterPro" id="IPR045343">
    <property type="entry name" value="VpsR"/>
</dbReference>
<organism evidence="6 7">
    <name type="scientific">Paraburkholderia megapolitana</name>
    <dbReference type="NCBI Taxonomy" id="420953"/>
    <lineage>
        <taxon>Bacteria</taxon>
        <taxon>Pseudomonadati</taxon>
        <taxon>Pseudomonadota</taxon>
        <taxon>Betaproteobacteria</taxon>
        <taxon>Burkholderiales</taxon>
        <taxon>Burkholderiaceae</taxon>
        <taxon>Paraburkholderia</taxon>
    </lineage>
</organism>
<evidence type="ECO:0000313" key="6">
    <source>
        <dbReference type="EMBL" id="SFI81564.1"/>
    </source>
</evidence>
<evidence type="ECO:0000259" key="5">
    <source>
        <dbReference type="PROSITE" id="PS50045"/>
    </source>
</evidence>
<dbReference type="InterPro" id="IPR002078">
    <property type="entry name" value="Sigma_54_int"/>
</dbReference>
<dbReference type="InterPro" id="IPR009057">
    <property type="entry name" value="Homeodomain-like_sf"/>
</dbReference>
<dbReference type="Gene3D" id="3.40.50.300">
    <property type="entry name" value="P-loop containing nucleotide triphosphate hydrolases"/>
    <property type="match status" value="1"/>
</dbReference>
<dbReference type="Proteomes" id="UP000199548">
    <property type="component" value="Unassembled WGS sequence"/>
</dbReference>
<dbReference type="InterPro" id="IPR003593">
    <property type="entry name" value="AAA+_ATPase"/>
</dbReference>
<sequence>MQTTRHTLVLTAGQSSGWVRDLGCQAWSIATALPTHELRRTLDANVLTCVVVDFTHGFNSDAHAALERLLALPNVGAVGLVAAGQLEDPLVRHLAVDHCLDVLSTPASPAQLTLSIAYAFDMLESRMHERDIDGNLLLRAGLKGGHQVHAEGSMIGSCEAMVALFRSIRKVARTDAPVFISGESGTGKELTAHEIHERSARRDRPFVVINCGAIPPHLLQSELFGYERGAFTGANQRKIGRVEAATGGTLFLDEIGDLPFESQASLLRFLQEKKLERIGGNQLHDIDVRIIAATHIDMPAAIESGRFRADLFHRLCVLRIDEPPLRARGTDIELLARRMLDRYRSDSQRTVRGFAPDAIAALYTYPWPGNVRELINRVRRAIVMSERPFITADDLDLGDYADRSTVSLAEAREEADRDVIQMALLRNRGSLSKAAIDLRISRVTLTRLLRARGMSAANFRSSRSAR</sequence>
<keyword evidence="6" id="KW-0238">DNA-binding</keyword>
<dbReference type="RefSeq" id="WP_091012139.1">
    <property type="nucleotide sequence ID" value="NZ_CP041743.1"/>
</dbReference>
<accession>A0A1I3L9X5</accession>
<proteinExistence type="predicted"/>
<evidence type="ECO:0000256" key="4">
    <source>
        <dbReference type="ARBA" id="ARBA00023163"/>
    </source>
</evidence>
<dbReference type="Pfam" id="PF25601">
    <property type="entry name" value="AAA_lid_14"/>
    <property type="match status" value="1"/>
</dbReference>
<dbReference type="PROSITE" id="PS50045">
    <property type="entry name" value="SIGMA54_INTERACT_4"/>
    <property type="match status" value="1"/>
</dbReference>
<dbReference type="PANTHER" id="PTHR32071">
    <property type="entry name" value="TRANSCRIPTIONAL REGULATORY PROTEIN"/>
    <property type="match status" value="1"/>
</dbReference>